<dbReference type="GeneID" id="90925395"/>
<organism evidence="2 4">
    <name type="scientific">Streptomyces platensis</name>
    <dbReference type="NCBI Taxonomy" id="58346"/>
    <lineage>
        <taxon>Bacteria</taxon>
        <taxon>Bacillati</taxon>
        <taxon>Actinomycetota</taxon>
        <taxon>Actinomycetes</taxon>
        <taxon>Kitasatosporales</taxon>
        <taxon>Streptomycetaceae</taxon>
        <taxon>Streptomyces</taxon>
    </lineage>
</organism>
<evidence type="ECO:0000313" key="4">
    <source>
        <dbReference type="Proteomes" id="UP000325458"/>
    </source>
</evidence>
<keyword evidence="3" id="KW-1185">Reference proteome</keyword>
<reference evidence="1 3" key="1">
    <citation type="submission" date="2016-09" db="EMBL/GenBank/DDBJ databases">
        <title>Streptomyces platensis DSM40041, a candidate organism with high potential of specific P450 cytochromes.</title>
        <authorList>
            <person name="Grumaz C."/>
            <person name="Vainshtein Y."/>
            <person name="Kirstahler P."/>
            <person name="Sohn K."/>
        </authorList>
    </citation>
    <scope>NUCLEOTIDE SEQUENCE [LARGE SCALE GENOMIC DNA]</scope>
    <source>
        <strain evidence="1 3">DSM 40041</strain>
    </source>
</reference>
<dbReference type="Proteomes" id="UP000325458">
    <property type="component" value="Chromosome"/>
</dbReference>
<dbReference type="EMBL" id="CP023691">
    <property type="protein sequence ID" value="QEV53477.1"/>
    <property type="molecule type" value="Genomic_DNA"/>
</dbReference>
<dbReference type="EMBL" id="MIGA01000008">
    <property type="protein sequence ID" value="OSY46805.1"/>
    <property type="molecule type" value="Genomic_DNA"/>
</dbReference>
<dbReference type="KEGG" id="spla:CP981_19100"/>
<reference evidence="2 4" key="2">
    <citation type="submission" date="2017-09" db="EMBL/GenBank/DDBJ databases">
        <authorList>
            <person name="Lee N."/>
            <person name="Cho B.-K."/>
        </authorList>
    </citation>
    <scope>NUCLEOTIDE SEQUENCE [LARGE SCALE GENOMIC DNA]</scope>
    <source>
        <strain evidence="2 4">ATCC 23948</strain>
    </source>
</reference>
<evidence type="ECO:0000313" key="2">
    <source>
        <dbReference type="EMBL" id="QEV53477.1"/>
    </source>
</evidence>
<evidence type="ECO:0008006" key="5">
    <source>
        <dbReference type="Google" id="ProtNLM"/>
    </source>
</evidence>
<dbReference type="AlphaFoldDB" id="A0AAE6TN67"/>
<name>A0AAE6TN67_STRPT</name>
<dbReference type="Proteomes" id="UP000194225">
    <property type="component" value="Unassembled WGS sequence"/>
</dbReference>
<accession>A0AAE6TN67</accession>
<dbReference type="RefSeq" id="WP_085923773.1">
    <property type="nucleotide sequence ID" value="NZ_BAABSS010000017.1"/>
</dbReference>
<gene>
    <name evidence="1" type="ORF">BG653_01866</name>
    <name evidence="2" type="ORF">CP981_19100</name>
</gene>
<evidence type="ECO:0000313" key="1">
    <source>
        <dbReference type="EMBL" id="OSY46805.1"/>
    </source>
</evidence>
<protein>
    <recommendedName>
        <fullName evidence="5">Type A2 lantipeptide</fullName>
    </recommendedName>
</protein>
<proteinExistence type="predicted"/>
<evidence type="ECO:0000313" key="3">
    <source>
        <dbReference type="Proteomes" id="UP000194225"/>
    </source>
</evidence>
<sequence>MRHGFTSEIDTCEIADTELDNIAGGLAGAGAEVAGHGAAVSIGNAAVSAGGSIAADLPGAHLGAMAGVQANSL</sequence>